<sequence>MSASIKQPKPTASAHSEVKVIAAKASTLGGDDHFDSVSQYDKSFNYIFTDYPKAKRGLACSTFAIVTASEYFSNRILTKEKHEANINRAITVNAMVGFNTQKSFTTVLRDTDIPQGSINATTAHIVRTEDPTLARMIPTIDAGAFCTIILKNAKYFVVIGDPVSKKYCVRDCHELFQYNFSDRGALINYLKSVYSLDSEVIVDGVAFPEYSSIEYVILRNQFRDTYNNQIERVIFQQGAGQNIGHDPVYPQVYAPAPVNVPAQGAFIGYVQNAPKDDTDIAELQRRFGGGDGLGGFGGVGGFGGGIGGVGVHGAFDPYDDSDDDDDEYNPHLAGVRGHGPRRAQQPHVGAHGGHGARFARRAYNDDEFNEGQNDYQDEDEFFDD</sequence>
<dbReference type="Proteomes" id="UP000594342">
    <property type="component" value="Unassembled WGS sequence"/>
</dbReference>
<protein>
    <submittedName>
        <fullName evidence="2">Uncharacterized protein</fullName>
    </submittedName>
</protein>
<feature type="compositionally biased region" description="Acidic residues" evidence="1">
    <location>
        <begin position="365"/>
        <end position="384"/>
    </location>
</feature>
<proteinExistence type="predicted"/>
<name>A0A5K0U9Y5_9VIRU</name>
<evidence type="ECO:0000256" key="1">
    <source>
        <dbReference type="SAM" id="MobiDB-lite"/>
    </source>
</evidence>
<organism evidence="2 3">
    <name type="scientific">Yasminevirus sp. GU-2018</name>
    <dbReference type="NCBI Taxonomy" id="2420051"/>
    <lineage>
        <taxon>Viruses</taxon>
        <taxon>Varidnaviria</taxon>
        <taxon>Bamfordvirae</taxon>
        <taxon>Nucleocytoviricota</taxon>
        <taxon>Megaviricetes</taxon>
        <taxon>Imitervirales</taxon>
        <taxon>Mimiviridae</taxon>
        <taxon>Klosneuvirinae</taxon>
        <taxon>Yasminevirus</taxon>
        <taxon>Yasminevirus saudimassiliense</taxon>
    </lineage>
</organism>
<comment type="caution">
    <text evidence="2">The sequence shown here is derived from an EMBL/GenBank/DDBJ whole genome shotgun (WGS) entry which is preliminary data.</text>
</comment>
<accession>A0A5K0U9Y5</accession>
<feature type="region of interest" description="Disordered" evidence="1">
    <location>
        <begin position="335"/>
        <end position="384"/>
    </location>
</feature>
<gene>
    <name evidence="2" type="ORF">YASMINEVIRUS_973</name>
</gene>
<keyword evidence="3" id="KW-1185">Reference proteome</keyword>
<reference evidence="2 3" key="1">
    <citation type="submission" date="2018-10" db="EMBL/GenBank/DDBJ databases">
        <authorList>
            <consortium name="IHU Genomes"/>
        </authorList>
    </citation>
    <scope>NUCLEOTIDE SEQUENCE [LARGE SCALE GENOMIC DNA]</scope>
    <source>
        <strain evidence="2 3">A1</strain>
    </source>
</reference>
<evidence type="ECO:0000313" key="2">
    <source>
        <dbReference type="EMBL" id="VBB18510.1"/>
    </source>
</evidence>
<evidence type="ECO:0000313" key="3">
    <source>
        <dbReference type="Proteomes" id="UP000594342"/>
    </source>
</evidence>
<dbReference type="EMBL" id="UPSH01000001">
    <property type="protein sequence ID" value="VBB18510.1"/>
    <property type="molecule type" value="Genomic_DNA"/>
</dbReference>